<protein>
    <recommendedName>
        <fullName evidence="4">Peptidase inhibitor family I36</fullName>
    </recommendedName>
</protein>
<evidence type="ECO:0000256" key="1">
    <source>
        <dbReference type="SAM" id="SignalP"/>
    </source>
</evidence>
<feature type="chain" id="PRO_5039085005" description="Peptidase inhibitor family I36" evidence="1">
    <location>
        <begin position="23"/>
        <end position="132"/>
    </location>
</feature>
<dbReference type="EMBL" id="BOOA01000006">
    <property type="protein sequence ID" value="GIH22723.1"/>
    <property type="molecule type" value="Genomic_DNA"/>
</dbReference>
<dbReference type="RefSeq" id="WP_204039560.1">
    <property type="nucleotide sequence ID" value="NZ_BOOA01000006.1"/>
</dbReference>
<gene>
    <name evidence="2" type="ORF">Aph01nite_10330</name>
</gene>
<dbReference type="Pfam" id="PF03995">
    <property type="entry name" value="Inhibitor_I36"/>
    <property type="match status" value="1"/>
</dbReference>
<evidence type="ECO:0008006" key="4">
    <source>
        <dbReference type="Google" id="ProtNLM"/>
    </source>
</evidence>
<sequence length="132" mass="14280">MITRTVTALVTAALASATAVTALTGPAAAESAQRARCPERNFCVYQHSGYGGASFWARRSYPSWNKQRATVRRLVNEDSSAFNQWKKLRAAIYSEPALGGFITVCTRPDAGFKKFAGSDNDNGEGHVSTTRC</sequence>
<feature type="signal peptide" evidence="1">
    <location>
        <begin position="1"/>
        <end position="22"/>
    </location>
</feature>
<dbReference type="Proteomes" id="UP000640052">
    <property type="component" value="Unassembled WGS sequence"/>
</dbReference>
<name>A0A919Q8B5_9ACTN</name>
<accession>A0A919Q8B5</accession>
<evidence type="ECO:0000313" key="3">
    <source>
        <dbReference type="Proteomes" id="UP000640052"/>
    </source>
</evidence>
<keyword evidence="1" id="KW-0732">Signal</keyword>
<dbReference type="AlphaFoldDB" id="A0A919Q8B5"/>
<proteinExistence type="predicted"/>
<reference evidence="2" key="1">
    <citation type="submission" date="2021-01" db="EMBL/GenBank/DDBJ databases">
        <title>Whole genome shotgun sequence of Acrocarpospora phusangensis NBRC 108782.</title>
        <authorList>
            <person name="Komaki H."/>
            <person name="Tamura T."/>
        </authorList>
    </citation>
    <scope>NUCLEOTIDE SEQUENCE</scope>
    <source>
        <strain evidence="2">NBRC 108782</strain>
    </source>
</reference>
<evidence type="ECO:0000313" key="2">
    <source>
        <dbReference type="EMBL" id="GIH22723.1"/>
    </source>
</evidence>
<keyword evidence="3" id="KW-1185">Reference proteome</keyword>
<comment type="caution">
    <text evidence="2">The sequence shown here is derived from an EMBL/GenBank/DDBJ whole genome shotgun (WGS) entry which is preliminary data.</text>
</comment>
<organism evidence="2 3">
    <name type="scientific">Acrocarpospora phusangensis</name>
    <dbReference type="NCBI Taxonomy" id="1070424"/>
    <lineage>
        <taxon>Bacteria</taxon>
        <taxon>Bacillati</taxon>
        <taxon>Actinomycetota</taxon>
        <taxon>Actinomycetes</taxon>
        <taxon>Streptosporangiales</taxon>
        <taxon>Streptosporangiaceae</taxon>
        <taxon>Acrocarpospora</taxon>
    </lineage>
</organism>